<proteinExistence type="predicted"/>
<feature type="region of interest" description="Disordered" evidence="2">
    <location>
        <begin position="544"/>
        <end position="568"/>
    </location>
</feature>
<feature type="region of interest" description="Disordered" evidence="2">
    <location>
        <begin position="608"/>
        <end position="629"/>
    </location>
</feature>
<dbReference type="PANTHER" id="PTHR34959">
    <property type="entry name" value="PROTEIN LAZY 1"/>
    <property type="match status" value="1"/>
</dbReference>
<dbReference type="SUPFAM" id="SSF55909">
    <property type="entry name" value="Pentein"/>
    <property type="match status" value="1"/>
</dbReference>
<evidence type="ECO:0000313" key="4">
    <source>
        <dbReference type="Proteomes" id="UP000306102"/>
    </source>
</evidence>
<feature type="compositionally biased region" description="Low complexity" evidence="2">
    <location>
        <begin position="548"/>
        <end position="559"/>
    </location>
</feature>
<dbReference type="EMBL" id="SDRB02007881">
    <property type="protein sequence ID" value="THG10460.1"/>
    <property type="molecule type" value="Genomic_DNA"/>
</dbReference>
<dbReference type="InterPro" id="IPR007466">
    <property type="entry name" value="Peptidyl-Arg-deiminase_porph"/>
</dbReference>
<dbReference type="GO" id="GO:0004668">
    <property type="term" value="F:protein-arginine deiminase activity"/>
    <property type="evidence" value="ECO:0007669"/>
    <property type="project" value="InterPro"/>
</dbReference>
<dbReference type="PANTHER" id="PTHR34959:SF3">
    <property type="entry name" value="PROTEIN LAZY 1"/>
    <property type="match status" value="1"/>
</dbReference>
<evidence type="ECO:0008006" key="5">
    <source>
        <dbReference type="Google" id="ProtNLM"/>
    </source>
</evidence>
<feature type="region of interest" description="Disordered" evidence="2">
    <location>
        <begin position="420"/>
        <end position="466"/>
    </location>
</feature>
<dbReference type="AlphaFoldDB" id="A0A4S4E3H4"/>
<dbReference type="Proteomes" id="UP000306102">
    <property type="component" value="Unassembled WGS sequence"/>
</dbReference>
<reference evidence="3 4" key="1">
    <citation type="journal article" date="2018" name="Proc. Natl. Acad. Sci. U.S.A.">
        <title>Draft genome sequence of Camellia sinensis var. sinensis provides insights into the evolution of the tea genome and tea quality.</title>
        <authorList>
            <person name="Wei C."/>
            <person name="Yang H."/>
            <person name="Wang S."/>
            <person name="Zhao J."/>
            <person name="Liu C."/>
            <person name="Gao L."/>
            <person name="Xia E."/>
            <person name="Lu Y."/>
            <person name="Tai Y."/>
            <person name="She G."/>
            <person name="Sun J."/>
            <person name="Cao H."/>
            <person name="Tong W."/>
            <person name="Gao Q."/>
            <person name="Li Y."/>
            <person name="Deng W."/>
            <person name="Jiang X."/>
            <person name="Wang W."/>
            <person name="Chen Q."/>
            <person name="Zhang S."/>
            <person name="Li H."/>
            <person name="Wu J."/>
            <person name="Wang P."/>
            <person name="Li P."/>
            <person name="Shi C."/>
            <person name="Zheng F."/>
            <person name="Jian J."/>
            <person name="Huang B."/>
            <person name="Shan D."/>
            <person name="Shi M."/>
            <person name="Fang C."/>
            <person name="Yue Y."/>
            <person name="Li F."/>
            <person name="Li D."/>
            <person name="Wei S."/>
            <person name="Han B."/>
            <person name="Jiang C."/>
            <person name="Yin Y."/>
            <person name="Xia T."/>
            <person name="Zhang Z."/>
            <person name="Bennetzen J.L."/>
            <person name="Zhao S."/>
            <person name="Wan X."/>
        </authorList>
    </citation>
    <scope>NUCLEOTIDE SEQUENCE [LARGE SCALE GENOMIC DNA]</scope>
    <source>
        <strain evidence="4">cv. Shuchazao</strain>
        <tissue evidence="3">Leaf</tissue>
    </source>
</reference>
<dbReference type="Gene3D" id="3.75.10.10">
    <property type="entry name" value="L-arginine/glycine Amidinotransferase, Chain A"/>
    <property type="match status" value="1"/>
</dbReference>
<accession>A0A4S4E3H4</accession>
<dbReference type="InterPro" id="IPR038928">
    <property type="entry name" value="LAZY1"/>
</dbReference>
<keyword evidence="4" id="KW-1185">Reference proteome</keyword>
<dbReference type="GO" id="GO:0009446">
    <property type="term" value="P:putrescine biosynthetic process"/>
    <property type="evidence" value="ECO:0007669"/>
    <property type="project" value="InterPro"/>
</dbReference>
<dbReference type="GO" id="GO:0009630">
    <property type="term" value="P:gravitropism"/>
    <property type="evidence" value="ECO:0007669"/>
    <property type="project" value="InterPro"/>
</dbReference>
<evidence type="ECO:0000256" key="1">
    <source>
        <dbReference type="ARBA" id="ARBA00022801"/>
    </source>
</evidence>
<evidence type="ECO:0000256" key="2">
    <source>
        <dbReference type="SAM" id="MobiDB-lite"/>
    </source>
</evidence>
<name>A0A4S4E3H4_CAMSN</name>
<keyword evidence="1" id="KW-0378">Hydrolase</keyword>
<sequence>MILEGGAIHVDGEGNCLATEECLLNKNRNPYLTKEQVEDELKAYLGVEKIIWLPHGLFGDDDTNGHIDKLCCFVKPGVVLLSWTNDESDPQYEQSVEAFSVLSHVTDAKDVMLMFTEQYSWRSKFTSFRNVNLQNLRLIFLQQEGNNNGEAKPRLPGSRIAASYVNFYIANKGIITPQFGDQKRDDEAVCVLSLAFPDHEVWDLVTGRLLQTRAFPLPITAIVVDPTEMKLFSGGPALHGNSYGTADVDNLDTLIVSLILQASNLQLLGFLIIKQLSSRRVPSSLLGWMHRKFRANEPLKDFSIGQPSLDDQQYYPKSNFGTKSLGKAQRDNHLRKSFASLEAARVEEDDFEEESSVAISELFHGFLTIGTLGSDPIITDPSTPTFAISVENITEKETEVTENELKLINDELEKVLGAEGDGCNDSSGRNSHVSTGRNSYVSTGRSSHGSTITLSGKPLEGTETSGNGTTICPLQGYLFGSAIELPETTTVVKKEHRTSLGELFQRTKIAEENYVAKSERGEKRTEKETDKSAIHLMKKMLKKRMVHGSSRSSTTSTGGNVDSASSETKLHKDALASPGYVFSDWFPNSTNYCMQILHMFHRKVHPESSTAARKSHKPRKNDIKNNITYEGGYNNGDGMLPDEDIMIFPQRALSRESIRRFKSHSNPPQVTLSGSDSNGNREFWIKTDADWKPSYLRSQSSFTLTFSN</sequence>
<comment type="caution">
    <text evidence="3">The sequence shown here is derived from an EMBL/GenBank/DDBJ whole genome shotgun (WGS) entry which is preliminary data.</text>
</comment>
<gene>
    <name evidence="3" type="ORF">TEA_003258</name>
</gene>
<organism evidence="3 4">
    <name type="scientific">Camellia sinensis var. sinensis</name>
    <name type="common">China tea</name>
    <dbReference type="NCBI Taxonomy" id="542762"/>
    <lineage>
        <taxon>Eukaryota</taxon>
        <taxon>Viridiplantae</taxon>
        <taxon>Streptophyta</taxon>
        <taxon>Embryophyta</taxon>
        <taxon>Tracheophyta</taxon>
        <taxon>Spermatophyta</taxon>
        <taxon>Magnoliopsida</taxon>
        <taxon>eudicotyledons</taxon>
        <taxon>Gunneridae</taxon>
        <taxon>Pentapetalae</taxon>
        <taxon>asterids</taxon>
        <taxon>Ericales</taxon>
        <taxon>Theaceae</taxon>
        <taxon>Camellia</taxon>
    </lineage>
</organism>
<dbReference type="GO" id="GO:2000012">
    <property type="term" value="P:regulation of auxin polar transport"/>
    <property type="evidence" value="ECO:0007669"/>
    <property type="project" value="InterPro"/>
</dbReference>
<dbReference type="Pfam" id="PF04371">
    <property type="entry name" value="PAD_porph"/>
    <property type="match status" value="1"/>
</dbReference>
<feature type="compositionally biased region" description="Polar residues" evidence="2">
    <location>
        <begin position="424"/>
        <end position="454"/>
    </location>
</feature>
<protein>
    <recommendedName>
        <fullName evidence="5">Agmatine deiminase</fullName>
    </recommendedName>
</protein>
<evidence type="ECO:0000313" key="3">
    <source>
        <dbReference type="EMBL" id="THG10460.1"/>
    </source>
</evidence>